<sequence>MKYILLLAAGAAWPACAQDLDRRNDIVVTASGVEQDADTTGQAVTIIDRETIEQRQTIALADLLATTPGVTVTRNGGIGTVTSVRLRGAESDQTLVLIDGVRVNDPSAPGGGFDFATLLSSSVERIEVLRGPNSVPWGSQAIGGVVNIMTRRPTAGLQARGNVEYGDMDTLFASGGVSGSTGIVSGALSGGYLRTDGISAYADGAETDGYRQYGASGRVEVAFAPNLRLDVRGYWADSRTDLDGFPAPTFAFADTREYSTAQEIYGYAGLHADLADGRLRNTLAFQIADVNRDNLDRAAGPEPLFLNRGRSERYTYKGDIRALDQVRVVIGAEHEQLRFSDGSERFSRGVTSGWGELIVTPVARLTLTGAIRYDDDDAFGGNTTLAANAAYTAPTGTTLRGSYAEGFKAPTLFQLYAPFYGTRTLQPETAESWDVGAEQRALGDRLVASITLFRRDTRNQIDFDPASFTYSNIARTRGQGLELGLVLRPVDVLTVAGSYSFIDTENRSAGFVGNDLARRPRQAVSVSADYRLPFGLSLGGTVQVVGDSFDNAANTVRLDGYVLASFRAELPIGERLALYGRIENAFDEQYQVVANYGTIRRAFFGGVRVRFD</sequence>
<dbReference type="Proteomes" id="UP000219494">
    <property type="component" value="Unassembled WGS sequence"/>
</dbReference>
<keyword evidence="2 10" id="KW-0813">Transport</keyword>
<evidence type="ECO:0000256" key="1">
    <source>
        <dbReference type="ARBA" id="ARBA00004571"/>
    </source>
</evidence>
<dbReference type="RefSeq" id="WP_097063558.1">
    <property type="nucleotide sequence ID" value="NZ_OBMI01000002.1"/>
</dbReference>
<comment type="subcellular location">
    <subcellularLocation>
        <location evidence="1 10">Cell outer membrane</location>
        <topology evidence="1 10">Multi-pass membrane protein</topology>
    </subcellularLocation>
</comment>
<evidence type="ECO:0000313" key="16">
    <source>
        <dbReference type="Proteomes" id="UP000219494"/>
    </source>
</evidence>
<comment type="similarity">
    <text evidence="10 11">Belongs to the TonB-dependent receptor family.</text>
</comment>
<dbReference type="Pfam" id="PF00593">
    <property type="entry name" value="TonB_dep_Rec_b-barrel"/>
    <property type="match status" value="1"/>
</dbReference>
<name>A0A285R2H3_9SPHN</name>
<evidence type="ECO:0000256" key="5">
    <source>
        <dbReference type="ARBA" id="ARBA00022729"/>
    </source>
</evidence>
<dbReference type="EMBL" id="OBMI01000002">
    <property type="protein sequence ID" value="SOB86542.1"/>
    <property type="molecule type" value="Genomic_DNA"/>
</dbReference>
<dbReference type="OrthoDB" id="9796221at2"/>
<dbReference type="GO" id="GO:0015889">
    <property type="term" value="P:cobalamin transport"/>
    <property type="evidence" value="ECO:0007669"/>
    <property type="project" value="TreeGrafter"/>
</dbReference>
<evidence type="ECO:0000256" key="7">
    <source>
        <dbReference type="ARBA" id="ARBA00023077"/>
    </source>
</evidence>
<protein>
    <submittedName>
        <fullName evidence="15">Vitamin B12 transporter</fullName>
    </submittedName>
</protein>
<feature type="domain" description="TonB-dependent receptor plug" evidence="14">
    <location>
        <begin position="38"/>
        <end position="145"/>
    </location>
</feature>
<dbReference type="Pfam" id="PF07715">
    <property type="entry name" value="Plug"/>
    <property type="match status" value="1"/>
</dbReference>
<evidence type="ECO:0000256" key="9">
    <source>
        <dbReference type="ARBA" id="ARBA00023237"/>
    </source>
</evidence>
<evidence type="ECO:0000313" key="15">
    <source>
        <dbReference type="EMBL" id="SOB86542.1"/>
    </source>
</evidence>
<dbReference type="SUPFAM" id="SSF56935">
    <property type="entry name" value="Porins"/>
    <property type="match status" value="1"/>
</dbReference>
<gene>
    <name evidence="15" type="ORF">SAMN06297144_1648</name>
</gene>
<evidence type="ECO:0000259" key="14">
    <source>
        <dbReference type="Pfam" id="PF07715"/>
    </source>
</evidence>
<feature type="signal peptide" evidence="12">
    <location>
        <begin position="1"/>
        <end position="17"/>
    </location>
</feature>
<dbReference type="InterPro" id="IPR012910">
    <property type="entry name" value="Plug_dom"/>
</dbReference>
<dbReference type="Gene3D" id="2.170.130.10">
    <property type="entry name" value="TonB-dependent receptor, plug domain"/>
    <property type="match status" value="1"/>
</dbReference>
<feature type="chain" id="PRO_5012605907" evidence="12">
    <location>
        <begin position="18"/>
        <end position="612"/>
    </location>
</feature>
<evidence type="ECO:0000256" key="10">
    <source>
        <dbReference type="PROSITE-ProRule" id="PRU01360"/>
    </source>
</evidence>
<proteinExistence type="inferred from homology"/>
<dbReference type="GO" id="GO:0009279">
    <property type="term" value="C:cell outer membrane"/>
    <property type="evidence" value="ECO:0007669"/>
    <property type="project" value="UniProtKB-SubCell"/>
</dbReference>
<organism evidence="15 16">
    <name type="scientific">Sphingomonas guangdongensis</name>
    <dbReference type="NCBI Taxonomy" id="1141890"/>
    <lineage>
        <taxon>Bacteria</taxon>
        <taxon>Pseudomonadati</taxon>
        <taxon>Pseudomonadota</taxon>
        <taxon>Alphaproteobacteria</taxon>
        <taxon>Sphingomonadales</taxon>
        <taxon>Sphingomonadaceae</taxon>
        <taxon>Sphingomonas</taxon>
    </lineage>
</organism>
<evidence type="ECO:0000256" key="8">
    <source>
        <dbReference type="ARBA" id="ARBA00023136"/>
    </source>
</evidence>
<keyword evidence="3 10" id="KW-1134">Transmembrane beta strand</keyword>
<dbReference type="InterPro" id="IPR000531">
    <property type="entry name" value="Beta-barrel_TonB"/>
</dbReference>
<evidence type="ECO:0000256" key="12">
    <source>
        <dbReference type="SAM" id="SignalP"/>
    </source>
</evidence>
<dbReference type="InterPro" id="IPR039426">
    <property type="entry name" value="TonB-dep_rcpt-like"/>
</dbReference>
<evidence type="ECO:0000259" key="13">
    <source>
        <dbReference type="Pfam" id="PF00593"/>
    </source>
</evidence>
<dbReference type="GO" id="GO:0006811">
    <property type="term" value="P:monoatomic ion transport"/>
    <property type="evidence" value="ECO:0007669"/>
    <property type="project" value="UniProtKB-KW"/>
</dbReference>
<keyword evidence="4 10" id="KW-0812">Transmembrane</keyword>
<feature type="domain" description="TonB-dependent receptor-like beta-barrel" evidence="13">
    <location>
        <begin position="161"/>
        <end position="584"/>
    </location>
</feature>
<keyword evidence="8 10" id="KW-0472">Membrane</keyword>
<dbReference type="InterPro" id="IPR037066">
    <property type="entry name" value="Plug_dom_sf"/>
</dbReference>
<dbReference type="InterPro" id="IPR036942">
    <property type="entry name" value="Beta-barrel_TonB_sf"/>
</dbReference>
<dbReference type="AlphaFoldDB" id="A0A285R2H3"/>
<keyword evidence="5 12" id="KW-0732">Signal</keyword>
<evidence type="ECO:0000256" key="6">
    <source>
        <dbReference type="ARBA" id="ARBA00023065"/>
    </source>
</evidence>
<evidence type="ECO:0000256" key="2">
    <source>
        <dbReference type="ARBA" id="ARBA00022448"/>
    </source>
</evidence>
<keyword evidence="16" id="KW-1185">Reference proteome</keyword>
<reference evidence="15 16" key="1">
    <citation type="submission" date="2017-07" db="EMBL/GenBank/DDBJ databases">
        <authorList>
            <person name="Sun Z.S."/>
            <person name="Albrecht U."/>
            <person name="Echele G."/>
            <person name="Lee C.C."/>
        </authorList>
    </citation>
    <scope>NUCLEOTIDE SEQUENCE [LARGE SCALE GENOMIC DNA]</scope>
    <source>
        <strain evidence="15 16">CGMCC 1.12672</strain>
    </source>
</reference>
<dbReference type="PANTHER" id="PTHR30069:SF53">
    <property type="entry name" value="COLICIN I RECEPTOR-RELATED"/>
    <property type="match status" value="1"/>
</dbReference>
<keyword evidence="6" id="KW-0406">Ion transport</keyword>
<dbReference type="CDD" id="cd01347">
    <property type="entry name" value="ligand_gated_channel"/>
    <property type="match status" value="1"/>
</dbReference>
<accession>A0A285R2H3</accession>
<dbReference type="PROSITE" id="PS52016">
    <property type="entry name" value="TONB_DEPENDENT_REC_3"/>
    <property type="match status" value="1"/>
</dbReference>
<keyword evidence="7 11" id="KW-0798">TonB box</keyword>
<keyword evidence="9 10" id="KW-0998">Cell outer membrane</keyword>
<evidence type="ECO:0000256" key="4">
    <source>
        <dbReference type="ARBA" id="ARBA00022692"/>
    </source>
</evidence>
<evidence type="ECO:0000256" key="3">
    <source>
        <dbReference type="ARBA" id="ARBA00022452"/>
    </source>
</evidence>
<dbReference type="Gene3D" id="2.40.170.20">
    <property type="entry name" value="TonB-dependent receptor, beta-barrel domain"/>
    <property type="match status" value="1"/>
</dbReference>
<evidence type="ECO:0000256" key="11">
    <source>
        <dbReference type="RuleBase" id="RU003357"/>
    </source>
</evidence>
<dbReference type="PANTHER" id="PTHR30069">
    <property type="entry name" value="TONB-DEPENDENT OUTER MEMBRANE RECEPTOR"/>
    <property type="match status" value="1"/>
</dbReference>